<protein>
    <submittedName>
        <fullName evidence="2">Uncharacterized protein</fullName>
    </submittedName>
</protein>
<accession>A0A550CQT0</accession>
<organism evidence="2 3">
    <name type="scientific">Schizophyllum amplum</name>
    <dbReference type="NCBI Taxonomy" id="97359"/>
    <lineage>
        <taxon>Eukaryota</taxon>
        <taxon>Fungi</taxon>
        <taxon>Dikarya</taxon>
        <taxon>Basidiomycota</taxon>
        <taxon>Agaricomycotina</taxon>
        <taxon>Agaricomycetes</taxon>
        <taxon>Agaricomycetidae</taxon>
        <taxon>Agaricales</taxon>
        <taxon>Schizophyllaceae</taxon>
        <taxon>Schizophyllum</taxon>
    </lineage>
</organism>
<evidence type="ECO:0000313" key="2">
    <source>
        <dbReference type="EMBL" id="TRM67155.1"/>
    </source>
</evidence>
<dbReference type="AlphaFoldDB" id="A0A550CQT0"/>
<reference evidence="2 3" key="1">
    <citation type="journal article" date="2019" name="New Phytol.">
        <title>Comparative genomics reveals unique wood-decay strategies and fruiting body development in the Schizophyllaceae.</title>
        <authorList>
            <person name="Almasi E."/>
            <person name="Sahu N."/>
            <person name="Krizsan K."/>
            <person name="Balint B."/>
            <person name="Kovacs G.M."/>
            <person name="Kiss B."/>
            <person name="Cseklye J."/>
            <person name="Drula E."/>
            <person name="Henrissat B."/>
            <person name="Nagy I."/>
            <person name="Chovatia M."/>
            <person name="Adam C."/>
            <person name="LaButti K."/>
            <person name="Lipzen A."/>
            <person name="Riley R."/>
            <person name="Grigoriev I.V."/>
            <person name="Nagy L.G."/>
        </authorList>
    </citation>
    <scope>NUCLEOTIDE SEQUENCE [LARGE SCALE GENOMIC DNA]</scope>
    <source>
        <strain evidence="2 3">NL-1724</strain>
    </source>
</reference>
<proteinExistence type="predicted"/>
<dbReference type="EMBL" id="VDMD01000003">
    <property type="protein sequence ID" value="TRM67155.1"/>
    <property type="molecule type" value="Genomic_DNA"/>
</dbReference>
<keyword evidence="3" id="KW-1185">Reference proteome</keyword>
<comment type="caution">
    <text evidence="2">The sequence shown here is derived from an EMBL/GenBank/DDBJ whole genome shotgun (WGS) entry which is preliminary data.</text>
</comment>
<feature type="region of interest" description="Disordered" evidence="1">
    <location>
        <begin position="50"/>
        <end position="155"/>
    </location>
</feature>
<evidence type="ECO:0000256" key="1">
    <source>
        <dbReference type="SAM" id="MobiDB-lite"/>
    </source>
</evidence>
<feature type="compositionally biased region" description="Polar residues" evidence="1">
    <location>
        <begin position="126"/>
        <end position="140"/>
    </location>
</feature>
<sequence>MAHPHANAHPYANAAGYIHASDTLAQEKRNMNRFSRYFVRRLSRDHVTQTVTVGAPAPHSRTVWQSLPATPRPPRSTAASTPRSTTASTPTSSTAWSPTSTATSATTPTSTVYRSTSRSCPPLVLTSPSMTRIPSSSQTRVPPPNLTSPSLTHLPPSLTLLPPPPSYYPDDTWSVLTPGTPPVFRFSFQRPIGMAPEPKSRGRMFRERMRPVKDGSKRVKERMQPVKEKVKPHWKRARAVQRGWKKRIAARARYITHVVKQELRRL</sequence>
<feature type="compositionally biased region" description="Low complexity" evidence="1">
    <location>
        <begin position="75"/>
        <end position="111"/>
    </location>
</feature>
<gene>
    <name evidence="2" type="ORF">BD626DRAFT_566191</name>
</gene>
<name>A0A550CQT0_9AGAR</name>
<evidence type="ECO:0000313" key="3">
    <source>
        <dbReference type="Proteomes" id="UP000320762"/>
    </source>
</evidence>
<dbReference type="Proteomes" id="UP000320762">
    <property type="component" value="Unassembled WGS sequence"/>
</dbReference>